<dbReference type="Proteomes" id="UP000887580">
    <property type="component" value="Unplaced"/>
</dbReference>
<proteinExistence type="predicted"/>
<evidence type="ECO:0000313" key="2">
    <source>
        <dbReference type="WBParaSite" id="PS1159_v2.g2291.t1"/>
    </source>
</evidence>
<accession>A0AC35G0J2</accession>
<name>A0AC35G0J2_9BILA</name>
<protein>
    <submittedName>
        <fullName evidence="2">Uncharacterized protein</fullName>
    </submittedName>
</protein>
<sequence length="309" mass="33726">MTDIIEELQSKFALSLPARNVDLTPQSSTYDNGKQQQRATTPQSANNRKNSTISKPLAPCTGYPSAFLNNCGTMSIFLEPNVVVDISVNRVIRVTCFGKFSATIGNDYNVSLSHELASVYQTDNCIYAAFRVGDVEKQVMIGESGIVLSMDNLEESYVLSKTLLKGNGLVPVQRRFFPPMKFDFTLKQFYTAANYGERYLPVCHKIVTRAHFTNIGNKKIVVINGIHIRVTQNGSVEITSQNRLMRFAPLTGDVQVKTPIIDVAVDASGKGSVIKGKKRVHASTSGLVVADGERVISIDAAGNVINSAT</sequence>
<reference evidence="2" key="1">
    <citation type="submission" date="2022-11" db="UniProtKB">
        <authorList>
            <consortium name="WormBaseParasite"/>
        </authorList>
    </citation>
    <scope>IDENTIFICATION</scope>
</reference>
<dbReference type="WBParaSite" id="PS1159_v2.g2291.t1">
    <property type="protein sequence ID" value="PS1159_v2.g2291.t1"/>
    <property type="gene ID" value="PS1159_v2.g2291"/>
</dbReference>
<organism evidence="1 2">
    <name type="scientific">Panagrolaimus sp. PS1159</name>
    <dbReference type="NCBI Taxonomy" id="55785"/>
    <lineage>
        <taxon>Eukaryota</taxon>
        <taxon>Metazoa</taxon>
        <taxon>Ecdysozoa</taxon>
        <taxon>Nematoda</taxon>
        <taxon>Chromadorea</taxon>
        <taxon>Rhabditida</taxon>
        <taxon>Tylenchina</taxon>
        <taxon>Panagrolaimomorpha</taxon>
        <taxon>Panagrolaimoidea</taxon>
        <taxon>Panagrolaimidae</taxon>
        <taxon>Panagrolaimus</taxon>
    </lineage>
</organism>
<evidence type="ECO:0000313" key="1">
    <source>
        <dbReference type="Proteomes" id="UP000887580"/>
    </source>
</evidence>